<evidence type="ECO:0000256" key="3">
    <source>
        <dbReference type="ARBA" id="ARBA00022679"/>
    </source>
</evidence>
<keyword evidence="3 4" id="KW-0808">Transferase</keyword>
<reference evidence="4 6" key="1">
    <citation type="submission" date="2019-07" db="EMBL/GenBank/DDBJ databases">
        <authorList>
            <person name="Qu J.-H."/>
        </authorList>
    </citation>
    <scope>NUCLEOTIDE SEQUENCE [LARGE SCALE GENOMIC DNA]</scope>
    <source>
        <strain evidence="4 6">MDT1-10-3</strain>
    </source>
</reference>
<evidence type="ECO:0000313" key="4">
    <source>
        <dbReference type="EMBL" id="KAA6434592.1"/>
    </source>
</evidence>
<reference evidence="4 6" key="2">
    <citation type="submission" date="2019-09" db="EMBL/GenBank/DDBJ databases">
        <title>A bacterium isolated from glacier soil.</title>
        <authorList>
            <person name="Liu Q."/>
        </authorList>
    </citation>
    <scope>NUCLEOTIDE SEQUENCE [LARGE SCALE GENOMIC DNA]</scope>
    <source>
        <strain evidence="4 6">MDT1-10-3</strain>
    </source>
</reference>
<dbReference type="Gene3D" id="3.90.550.10">
    <property type="entry name" value="Spore Coat Polysaccharide Biosynthesis Protein SpsA, Chain A"/>
    <property type="match status" value="1"/>
</dbReference>
<dbReference type="Proteomes" id="UP001570846">
    <property type="component" value="Unassembled WGS sequence"/>
</dbReference>
<organism evidence="4 6">
    <name type="scientific">Rufibacter glacialis</name>
    <dbReference type="NCBI Taxonomy" id="1259555"/>
    <lineage>
        <taxon>Bacteria</taxon>
        <taxon>Pseudomonadati</taxon>
        <taxon>Bacteroidota</taxon>
        <taxon>Cytophagia</taxon>
        <taxon>Cytophagales</taxon>
        <taxon>Hymenobacteraceae</taxon>
        <taxon>Rufibacter</taxon>
    </lineage>
</organism>
<comment type="similarity">
    <text evidence="1">Belongs to the glycosyltransferase 2 family.</text>
</comment>
<evidence type="ECO:0000256" key="2">
    <source>
        <dbReference type="ARBA" id="ARBA00022676"/>
    </source>
</evidence>
<name>A0A5M8QJU1_9BACT</name>
<dbReference type="CDD" id="cd04186">
    <property type="entry name" value="GT_2_like_c"/>
    <property type="match status" value="1"/>
</dbReference>
<evidence type="ECO:0000313" key="7">
    <source>
        <dbReference type="Proteomes" id="UP001570846"/>
    </source>
</evidence>
<dbReference type="Pfam" id="PF13641">
    <property type="entry name" value="Glyco_tranf_2_3"/>
    <property type="match status" value="1"/>
</dbReference>
<accession>A0A5M8QJU1</accession>
<sequence>MTFEHAPAPRFPWVSIILLNYNGYQDTIECLESLFKLEYPSFSIVVVDNNSPDQSLDHINAWLQKNSLETDSLQSKIKAAGAFWQQVPYAPGQSWPSSETKKALVTTVQAGQNLGFAGGNNVGLRLAQSLFAPDFVWFLNNDTVVESDSLTQLVQQAQQDQKQGLPIGIWGSKLLYYHQRDTIQAIGGKLNLTTLTTTHLAEGQKDSLTYQEPHPSLDYVVGASLFVSRAFIEAVGPLSEDYFLYFEELDWAKRGQKAGFSLGFVPASKVYHKEGRSIGSHSAGKKKSDLADYHGMRSKIIFFRKFYPERAWQLNTLVLASAVLRVSRFQFKRAWRVLQLLGGAK</sequence>
<dbReference type="AlphaFoldDB" id="A0A5M8QJU1"/>
<dbReference type="PANTHER" id="PTHR43179:SF12">
    <property type="entry name" value="GALACTOFURANOSYLTRANSFERASE GLFT2"/>
    <property type="match status" value="1"/>
</dbReference>
<evidence type="ECO:0000313" key="5">
    <source>
        <dbReference type="EMBL" id="MFA1770515.1"/>
    </source>
</evidence>
<dbReference type="GO" id="GO:0016757">
    <property type="term" value="F:glycosyltransferase activity"/>
    <property type="evidence" value="ECO:0007669"/>
    <property type="project" value="UniProtKB-KW"/>
</dbReference>
<dbReference type="RefSeq" id="WP_149098535.1">
    <property type="nucleotide sequence ID" value="NZ_BMMG01000003.1"/>
</dbReference>
<gene>
    <name evidence="5" type="ORF">ACD591_04370</name>
    <name evidence="4" type="ORF">FOE74_10430</name>
</gene>
<comment type="caution">
    <text evidence="4">The sequence shown here is derived from an EMBL/GenBank/DDBJ whole genome shotgun (WGS) entry which is preliminary data.</text>
</comment>
<dbReference type="InterPro" id="IPR029044">
    <property type="entry name" value="Nucleotide-diphossugar_trans"/>
</dbReference>
<dbReference type="EMBL" id="JBGOGF010000002">
    <property type="protein sequence ID" value="MFA1770515.1"/>
    <property type="molecule type" value="Genomic_DNA"/>
</dbReference>
<dbReference type="EMBL" id="VKKZ01000020">
    <property type="protein sequence ID" value="KAA6434592.1"/>
    <property type="molecule type" value="Genomic_DNA"/>
</dbReference>
<dbReference type="OrthoDB" id="9771846at2"/>
<evidence type="ECO:0000313" key="6">
    <source>
        <dbReference type="Proteomes" id="UP000323866"/>
    </source>
</evidence>
<keyword evidence="7" id="KW-1185">Reference proteome</keyword>
<dbReference type="PANTHER" id="PTHR43179">
    <property type="entry name" value="RHAMNOSYLTRANSFERASE WBBL"/>
    <property type="match status" value="1"/>
</dbReference>
<dbReference type="EC" id="2.4.-.-" evidence="5"/>
<keyword evidence="2 5" id="KW-0328">Glycosyltransferase</keyword>
<evidence type="ECO:0000256" key="1">
    <source>
        <dbReference type="ARBA" id="ARBA00006739"/>
    </source>
</evidence>
<reference evidence="5 7" key="3">
    <citation type="submission" date="2024-08" db="EMBL/GenBank/DDBJ databases">
        <authorList>
            <person name="Wei W."/>
        </authorList>
    </citation>
    <scope>NUCLEOTIDE SEQUENCE [LARGE SCALE GENOMIC DNA]</scope>
    <source>
        <strain evidence="5 7">XU2</strain>
    </source>
</reference>
<proteinExistence type="inferred from homology"/>
<protein>
    <submittedName>
        <fullName evidence="4">Glycosyltransferase family 2 protein</fullName>
        <ecNumber evidence="5">2.4.-.-</ecNumber>
    </submittedName>
</protein>
<dbReference type="SUPFAM" id="SSF53448">
    <property type="entry name" value="Nucleotide-diphospho-sugar transferases"/>
    <property type="match status" value="1"/>
</dbReference>
<dbReference type="Proteomes" id="UP000323866">
    <property type="component" value="Unassembled WGS sequence"/>
</dbReference>